<feature type="region of interest" description="Disordered" evidence="1">
    <location>
        <begin position="73"/>
        <end position="99"/>
    </location>
</feature>
<dbReference type="Proteomes" id="UP000676336">
    <property type="component" value="Unassembled WGS sequence"/>
</dbReference>
<dbReference type="EMBL" id="CAJOBI010143694">
    <property type="protein sequence ID" value="CAF4779804.1"/>
    <property type="molecule type" value="Genomic_DNA"/>
</dbReference>
<organism evidence="3 5">
    <name type="scientific">Rotaria magnacalcarata</name>
    <dbReference type="NCBI Taxonomy" id="392030"/>
    <lineage>
        <taxon>Eukaryota</taxon>
        <taxon>Metazoa</taxon>
        <taxon>Spiralia</taxon>
        <taxon>Gnathifera</taxon>
        <taxon>Rotifera</taxon>
        <taxon>Eurotatoria</taxon>
        <taxon>Bdelloidea</taxon>
        <taxon>Philodinida</taxon>
        <taxon>Philodinidae</taxon>
        <taxon>Rotaria</taxon>
    </lineage>
</organism>
<feature type="domain" description="Phosphoribosyltransferase" evidence="2">
    <location>
        <begin position="13"/>
        <end position="57"/>
    </location>
</feature>
<reference evidence="3" key="1">
    <citation type="submission" date="2021-02" db="EMBL/GenBank/DDBJ databases">
        <authorList>
            <person name="Nowell W R."/>
        </authorList>
    </citation>
    <scope>NUCLEOTIDE SEQUENCE</scope>
</reference>
<comment type="caution">
    <text evidence="3">The sequence shown here is derived from an EMBL/GenBank/DDBJ whole genome shotgun (WGS) entry which is preliminary data.</text>
</comment>
<dbReference type="SUPFAM" id="SSF53271">
    <property type="entry name" value="PRTase-like"/>
    <property type="match status" value="1"/>
</dbReference>
<evidence type="ECO:0000313" key="5">
    <source>
        <dbReference type="Proteomes" id="UP000663866"/>
    </source>
</evidence>
<dbReference type="EMBL" id="CAJOBG010002639">
    <property type="protein sequence ID" value="CAF4019503.1"/>
    <property type="molecule type" value="Genomic_DNA"/>
</dbReference>
<evidence type="ECO:0000259" key="2">
    <source>
        <dbReference type="Pfam" id="PF14681"/>
    </source>
</evidence>
<sequence length="99" mass="10847">MEKSFFFKCLIYTGVQTIAYVFPKVKIVTTACDTQLDLTSGFICPGLGNFGDRYFGTDLTGYTSDADDLGSIINGNMNSQPSTPDSPFSGRTRFPNSYN</sequence>
<dbReference type="Proteomes" id="UP000663866">
    <property type="component" value="Unassembled WGS sequence"/>
</dbReference>
<dbReference type="Gene3D" id="3.40.50.2020">
    <property type="match status" value="1"/>
</dbReference>
<evidence type="ECO:0000313" key="3">
    <source>
        <dbReference type="EMBL" id="CAF4019503.1"/>
    </source>
</evidence>
<name>A0A819PRG7_9BILA</name>
<dbReference type="AlphaFoldDB" id="A0A819PRG7"/>
<proteinExistence type="predicted"/>
<dbReference type="InterPro" id="IPR029057">
    <property type="entry name" value="PRTase-like"/>
</dbReference>
<keyword evidence="5" id="KW-1185">Reference proteome</keyword>
<accession>A0A819PRG7</accession>
<feature type="compositionally biased region" description="Polar residues" evidence="1">
    <location>
        <begin position="73"/>
        <end position="86"/>
    </location>
</feature>
<dbReference type="InterPro" id="IPR000836">
    <property type="entry name" value="PRTase_dom"/>
</dbReference>
<gene>
    <name evidence="3" type="ORF">OVN521_LOCUS16111</name>
    <name evidence="4" type="ORF">SMN809_LOCUS46295</name>
</gene>
<dbReference type="Pfam" id="PF14681">
    <property type="entry name" value="UPRTase"/>
    <property type="match status" value="1"/>
</dbReference>
<protein>
    <recommendedName>
        <fullName evidence="2">Phosphoribosyltransferase domain-containing protein</fullName>
    </recommendedName>
</protein>
<evidence type="ECO:0000313" key="4">
    <source>
        <dbReference type="EMBL" id="CAF4779804.1"/>
    </source>
</evidence>
<evidence type="ECO:0000256" key="1">
    <source>
        <dbReference type="SAM" id="MobiDB-lite"/>
    </source>
</evidence>